<feature type="transmembrane region" description="Helical" evidence="2">
    <location>
        <begin position="526"/>
        <end position="546"/>
    </location>
</feature>
<protein>
    <submittedName>
        <fullName evidence="3">Uncharacterized protein</fullName>
    </submittedName>
</protein>
<dbReference type="OrthoDB" id="3245306at2759"/>
<feature type="region of interest" description="Disordered" evidence="1">
    <location>
        <begin position="1"/>
        <end position="41"/>
    </location>
</feature>
<dbReference type="Proteomes" id="UP000775547">
    <property type="component" value="Unassembled WGS sequence"/>
</dbReference>
<comment type="caution">
    <text evidence="3">The sequence shown here is derived from an EMBL/GenBank/DDBJ whole genome shotgun (WGS) entry which is preliminary data.</text>
</comment>
<evidence type="ECO:0000313" key="4">
    <source>
        <dbReference type="Proteomes" id="UP000775547"/>
    </source>
</evidence>
<evidence type="ECO:0000313" key="3">
    <source>
        <dbReference type="EMBL" id="KAG5642968.1"/>
    </source>
</evidence>
<feature type="transmembrane region" description="Helical" evidence="2">
    <location>
        <begin position="482"/>
        <end position="506"/>
    </location>
</feature>
<sequence>MPFHDPFADPVGPRITVSQPMPIPEPYQVEDPPQPQLDPLDTQSRGIILPLAPPVHQVIPERSLHGFPSTQSLLGSNDGGRFETNERLPLLSRQGSPKGFSYLQPSSHSVVNVNISAPSPTTTAPKLHDLGWIEYQLPDGTVYYVHPTRRVTANIDLRDDTKLDAVTAYFGVQGHTDGAGAPAGVELWLREDELQRTHGGFRPVRFWVNHLQRTVARDQPAVNGDAAGKKKKRAVEDDQLDAEYRYWAFVEAHPAHAALPPNARVEATDVLTWAWTDRLLPSHRSVPAPFTQEECQELMSLLRSFEQGENGLQTVVQTRIIARILLRVAQWRQQHFRPNKPPPTDVGIHNHGLPRYRKPLRRALVDLLISCLCLGLPYLFFERGRFRIDEESGVRSGSPGPMFLVGACTCLVAAIVLSASVTFLSLPGLDNFARVAGFVAILFATFSMASTVVALFRYKADLERPVSHVAGEGLLMLSRRSVVLSLPLVFLIYAIVAFVTGIVLYSFRGVTDPFSPEQRFEDYTRWTVVGVLGGLAGMLTTSLLLLRR</sequence>
<feature type="transmembrane region" description="Helical" evidence="2">
    <location>
        <begin position="402"/>
        <end position="426"/>
    </location>
</feature>
<proteinExistence type="predicted"/>
<reference evidence="3" key="1">
    <citation type="submission" date="2020-07" db="EMBL/GenBank/DDBJ databases">
        <authorList>
            <person name="Nieuwenhuis M."/>
            <person name="Van De Peppel L.J.J."/>
        </authorList>
    </citation>
    <scope>NUCLEOTIDE SEQUENCE</scope>
    <source>
        <strain evidence="3">AP01</strain>
        <tissue evidence="3">Mycelium</tissue>
    </source>
</reference>
<keyword evidence="2" id="KW-1133">Transmembrane helix</keyword>
<gene>
    <name evidence="3" type="ORF">DXG03_001816</name>
</gene>
<name>A0A9P7G3M0_9AGAR</name>
<evidence type="ECO:0000256" key="1">
    <source>
        <dbReference type="SAM" id="MobiDB-lite"/>
    </source>
</evidence>
<reference evidence="3" key="2">
    <citation type="submission" date="2021-10" db="EMBL/GenBank/DDBJ databases">
        <title>Phylogenomics reveals ancestral predisposition of the termite-cultivated fungus Termitomyces towards a domesticated lifestyle.</title>
        <authorList>
            <person name="Auxier B."/>
            <person name="Grum-Grzhimaylo A."/>
            <person name="Cardenas M.E."/>
            <person name="Lodge J.D."/>
            <person name="Laessoe T."/>
            <person name="Pedersen O."/>
            <person name="Smith M.E."/>
            <person name="Kuyper T.W."/>
            <person name="Franco-Molano E.A."/>
            <person name="Baroni T.J."/>
            <person name="Aanen D.K."/>
        </authorList>
    </citation>
    <scope>NUCLEOTIDE SEQUENCE</scope>
    <source>
        <strain evidence="3">AP01</strain>
        <tissue evidence="3">Mycelium</tissue>
    </source>
</reference>
<keyword evidence="2" id="KW-0472">Membrane</keyword>
<accession>A0A9P7G3M0</accession>
<feature type="transmembrane region" description="Helical" evidence="2">
    <location>
        <begin position="363"/>
        <end position="381"/>
    </location>
</feature>
<feature type="transmembrane region" description="Helical" evidence="2">
    <location>
        <begin position="432"/>
        <end position="456"/>
    </location>
</feature>
<organism evidence="3 4">
    <name type="scientific">Asterophora parasitica</name>
    <dbReference type="NCBI Taxonomy" id="117018"/>
    <lineage>
        <taxon>Eukaryota</taxon>
        <taxon>Fungi</taxon>
        <taxon>Dikarya</taxon>
        <taxon>Basidiomycota</taxon>
        <taxon>Agaricomycotina</taxon>
        <taxon>Agaricomycetes</taxon>
        <taxon>Agaricomycetidae</taxon>
        <taxon>Agaricales</taxon>
        <taxon>Tricholomatineae</taxon>
        <taxon>Lyophyllaceae</taxon>
        <taxon>Asterophora</taxon>
    </lineage>
</organism>
<evidence type="ECO:0000256" key="2">
    <source>
        <dbReference type="SAM" id="Phobius"/>
    </source>
</evidence>
<dbReference type="AlphaFoldDB" id="A0A9P7G3M0"/>
<dbReference type="EMBL" id="JABCKV010000143">
    <property type="protein sequence ID" value="KAG5642968.1"/>
    <property type="molecule type" value="Genomic_DNA"/>
</dbReference>
<keyword evidence="4" id="KW-1185">Reference proteome</keyword>
<keyword evidence="2" id="KW-0812">Transmembrane</keyword>